<dbReference type="InterPro" id="IPR036188">
    <property type="entry name" value="FAD/NAD-bd_sf"/>
</dbReference>
<name>A0ABR1SIU1_9PEZI</name>
<dbReference type="InterPro" id="IPR006076">
    <property type="entry name" value="FAD-dep_OxRdtase"/>
</dbReference>
<evidence type="ECO:0000313" key="3">
    <source>
        <dbReference type="Proteomes" id="UP001444661"/>
    </source>
</evidence>
<evidence type="ECO:0000313" key="2">
    <source>
        <dbReference type="EMBL" id="KAK8034247.1"/>
    </source>
</evidence>
<gene>
    <name evidence="2" type="ORF">PG993_009242</name>
</gene>
<comment type="caution">
    <text evidence="2">The sequence shown here is derived from an EMBL/GenBank/DDBJ whole genome shotgun (WGS) entry which is preliminary data.</text>
</comment>
<keyword evidence="3" id="KW-1185">Reference proteome</keyword>
<dbReference type="Proteomes" id="UP001444661">
    <property type="component" value="Unassembled WGS sequence"/>
</dbReference>
<dbReference type="PANTHER" id="PTHR13847">
    <property type="entry name" value="SARCOSINE DEHYDROGENASE-RELATED"/>
    <property type="match status" value="1"/>
</dbReference>
<protein>
    <submittedName>
        <fullName evidence="2">FAD dependent oxidoreductase</fullName>
    </submittedName>
</protein>
<dbReference type="SUPFAM" id="SSF51905">
    <property type="entry name" value="FAD/NAD(P)-binding domain"/>
    <property type="match status" value="1"/>
</dbReference>
<accession>A0ABR1SIU1</accession>
<dbReference type="EMBL" id="JAQQWK010000009">
    <property type="protein sequence ID" value="KAK8034247.1"/>
    <property type="molecule type" value="Genomic_DNA"/>
</dbReference>
<evidence type="ECO:0000259" key="1">
    <source>
        <dbReference type="Pfam" id="PF01266"/>
    </source>
</evidence>
<dbReference type="Gene3D" id="3.50.50.60">
    <property type="entry name" value="FAD/NAD(P)-binding domain"/>
    <property type="match status" value="1"/>
</dbReference>
<dbReference type="Pfam" id="PF01266">
    <property type="entry name" value="DAO"/>
    <property type="match status" value="1"/>
</dbReference>
<sequence>MASEGFPVPNATLPFWRTEPHEFDSHRTTPDLPTESDIVIIGAGFSGSSLAHFIYEDNPSPPSVTILEAREACSGATGRNGGHMKPDVYFNVPKYIKKYGVKAAVEVAAYEASQLFAVKELVEKENIDCDFVMSRACDVTLDPTMAKDSHEAYMELKKSGVADLKDVYHAYGKDAEQVSPSCAYLHYAKNMRDPDRDTTTQISGVKGALSCFTFTAGHLWPYKLVLHLLQGAVKKGANLQTHTPVTHVSESPLPDGRWLLTTDRGSIKAKMVLLATNAYTAKIAPQFKDHIVPVKGICSRIVPDKTLRAPFLPYSYSIRHGPAMYDYLIPRTDGSIIVGGARVKFWEEPSHWYNVADDSKLIEPAKTHFDDFMQRTFFGWEDSGATVDKLWTGIMGYSSDFMPHVGEVPGKPGQMVLAGFSGHGMPLILRSAKGIVDMLRHGKKFEGTGVPEAFQVTQRRLDSTKNEILGGGHGSVKAKL</sequence>
<proteinExistence type="predicted"/>
<dbReference type="PANTHER" id="PTHR13847:SF279">
    <property type="entry name" value="FAD DEPENDENT OXIDOREDUCTASE DOMAIN-CONTAINING PROTEIN-RELATED"/>
    <property type="match status" value="1"/>
</dbReference>
<feature type="domain" description="FAD dependent oxidoreductase" evidence="1">
    <location>
        <begin position="37"/>
        <end position="437"/>
    </location>
</feature>
<dbReference type="Gene3D" id="3.30.9.10">
    <property type="entry name" value="D-Amino Acid Oxidase, subunit A, domain 2"/>
    <property type="match status" value="1"/>
</dbReference>
<organism evidence="2 3">
    <name type="scientific">Apiospora rasikravindrae</name>
    <dbReference type="NCBI Taxonomy" id="990691"/>
    <lineage>
        <taxon>Eukaryota</taxon>
        <taxon>Fungi</taxon>
        <taxon>Dikarya</taxon>
        <taxon>Ascomycota</taxon>
        <taxon>Pezizomycotina</taxon>
        <taxon>Sordariomycetes</taxon>
        <taxon>Xylariomycetidae</taxon>
        <taxon>Amphisphaeriales</taxon>
        <taxon>Apiosporaceae</taxon>
        <taxon>Apiospora</taxon>
    </lineage>
</organism>
<reference evidence="2 3" key="1">
    <citation type="submission" date="2023-01" db="EMBL/GenBank/DDBJ databases">
        <title>Analysis of 21 Apiospora genomes using comparative genomics revels a genus with tremendous synthesis potential of carbohydrate active enzymes and secondary metabolites.</title>
        <authorList>
            <person name="Sorensen T."/>
        </authorList>
    </citation>
    <scope>NUCLEOTIDE SEQUENCE [LARGE SCALE GENOMIC DNA]</scope>
    <source>
        <strain evidence="2 3">CBS 33761</strain>
    </source>
</reference>